<gene>
    <name evidence="1" type="ORF">KYK14_01900</name>
</gene>
<evidence type="ECO:0000313" key="1">
    <source>
        <dbReference type="EMBL" id="MBW3127291.1"/>
    </source>
</evidence>
<reference evidence="1 2" key="1">
    <citation type="submission" date="2021-07" db="EMBL/GenBank/DDBJ databases">
        <title>Hymenobacter profundi sp. nov., isolated from deep-sea water.</title>
        <authorList>
            <person name="Kim M.K."/>
        </authorList>
    </citation>
    <scope>NUCLEOTIDE SEQUENCE [LARGE SCALE GENOMIC DNA]</scope>
    <source>
        <strain evidence="1 2">M2</strain>
    </source>
</reference>
<proteinExistence type="predicted"/>
<accession>A0ABS6WUP0</accession>
<evidence type="ECO:0008006" key="3">
    <source>
        <dbReference type="Google" id="ProtNLM"/>
    </source>
</evidence>
<sequence>MLTQVKAALKNRLGKKLPIRTTTDGPHQHTLTIGKQATFTVEAKDTYLRKVTPLLALHPHPPGRPWLLLLPYVTQEVGEELRRQGLCYADAAGNAWLHHPDADLFVLIQGQPKPKKSKPEADPAHGRAFRKSGLRVLFHLLTEPELFRQPYRAIATRTDTPVATVGLVMRDLIQQGYLLDEEPRQLLRFDKLVRRWVEGYGDTLRPRLSTQRYRWATPDAATGGWQQLPLGADTYWGGEPAAALLLDGYLLPEFFTLYSTATRPALMRQLRLVPDPTGPVEVLAPFDDRLNFTNPTSPCVPPLLVYADLLLSGDARNREVAEKLYARYIHHPA</sequence>
<name>A0ABS6WUP0_9BACT</name>
<protein>
    <recommendedName>
        <fullName evidence="3">MarR family transcriptional regulator</fullName>
    </recommendedName>
</protein>
<dbReference type="InterPro" id="IPR019238">
    <property type="entry name" value="AbiEi_2"/>
</dbReference>
<evidence type="ECO:0000313" key="2">
    <source>
        <dbReference type="Proteomes" id="UP000826188"/>
    </source>
</evidence>
<dbReference type="Proteomes" id="UP000826188">
    <property type="component" value="Unassembled WGS sequence"/>
</dbReference>
<dbReference type="RefSeq" id="WP_219156479.1">
    <property type="nucleotide sequence ID" value="NZ_JAHWGL010000003.1"/>
</dbReference>
<dbReference type="Pfam" id="PF09952">
    <property type="entry name" value="AbiEi_2"/>
    <property type="match status" value="1"/>
</dbReference>
<keyword evidence="2" id="KW-1185">Reference proteome</keyword>
<dbReference type="EMBL" id="JAHWGL010000003">
    <property type="protein sequence ID" value="MBW3127291.1"/>
    <property type="molecule type" value="Genomic_DNA"/>
</dbReference>
<comment type="caution">
    <text evidence="1">The sequence shown here is derived from an EMBL/GenBank/DDBJ whole genome shotgun (WGS) entry which is preliminary data.</text>
</comment>
<organism evidence="1 2">
    <name type="scientific">Hymenobacter profundi</name>
    <dbReference type="NCBI Taxonomy" id="1982110"/>
    <lineage>
        <taxon>Bacteria</taxon>
        <taxon>Pseudomonadati</taxon>
        <taxon>Bacteroidota</taxon>
        <taxon>Cytophagia</taxon>
        <taxon>Cytophagales</taxon>
        <taxon>Hymenobacteraceae</taxon>
        <taxon>Hymenobacter</taxon>
    </lineage>
</organism>